<proteinExistence type="predicted"/>
<dbReference type="GO" id="GO:0003700">
    <property type="term" value="F:DNA-binding transcription factor activity"/>
    <property type="evidence" value="ECO:0007669"/>
    <property type="project" value="TreeGrafter"/>
</dbReference>
<dbReference type="PANTHER" id="PTHR30055">
    <property type="entry name" value="HTH-TYPE TRANSCRIPTIONAL REGULATOR RUTR"/>
    <property type="match status" value="1"/>
</dbReference>
<dbReference type="SUPFAM" id="SSF46689">
    <property type="entry name" value="Homeodomain-like"/>
    <property type="match status" value="1"/>
</dbReference>
<accession>A0A371RHU0</accession>
<keyword evidence="1" id="KW-0805">Transcription regulation</keyword>
<evidence type="ECO:0000259" key="5">
    <source>
        <dbReference type="PROSITE" id="PS50977"/>
    </source>
</evidence>
<feature type="domain" description="HTH tetR-type" evidence="5">
    <location>
        <begin position="18"/>
        <end position="78"/>
    </location>
</feature>
<keyword evidence="2 4" id="KW-0238">DNA-binding</keyword>
<organism evidence="6 7">
    <name type="scientific">Parvularcula marina</name>
    <dbReference type="NCBI Taxonomy" id="2292771"/>
    <lineage>
        <taxon>Bacteria</taxon>
        <taxon>Pseudomonadati</taxon>
        <taxon>Pseudomonadota</taxon>
        <taxon>Alphaproteobacteria</taxon>
        <taxon>Parvularculales</taxon>
        <taxon>Parvularculaceae</taxon>
        <taxon>Parvularcula</taxon>
    </lineage>
</organism>
<dbReference type="PROSITE" id="PS50977">
    <property type="entry name" value="HTH_TETR_2"/>
    <property type="match status" value="1"/>
</dbReference>
<evidence type="ECO:0000313" key="6">
    <source>
        <dbReference type="EMBL" id="RFB05002.1"/>
    </source>
</evidence>
<evidence type="ECO:0000256" key="4">
    <source>
        <dbReference type="PROSITE-ProRule" id="PRU00335"/>
    </source>
</evidence>
<dbReference type="InParanoid" id="A0A371RHU0"/>
<dbReference type="InterPro" id="IPR025996">
    <property type="entry name" value="MT1864/Rv1816-like_C"/>
</dbReference>
<dbReference type="Proteomes" id="UP000264589">
    <property type="component" value="Unassembled WGS sequence"/>
</dbReference>
<gene>
    <name evidence="6" type="ORF">DX908_06685</name>
</gene>
<evidence type="ECO:0000256" key="2">
    <source>
        <dbReference type="ARBA" id="ARBA00023125"/>
    </source>
</evidence>
<dbReference type="InterPro" id="IPR001647">
    <property type="entry name" value="HTH_TetR"/>
</dbReference>
<dbReference type="AlphaFoldDB" id="A0A371RHU0"/>
<dbReference type="Pfam" id="PF13305">
    <property type="entry name" value="TetR_C_33"/>
    <property type="match status" value="1"/>
</dbReference>
<dbReference type="InterPro" id="IPR009057">
    <property type="entry name" value="Homeodomain-like_sf"/>
</dbReference>
<dbReference type="PRINTS" id="PR00455">
    <property type="entry name" value="HTHTETR"/>
</dbReference>
<dbReference type="Gene3D" id="1.10.357.10">
    <property type="entry name" value="Tetracycline Repressor, domain 2"/>
    <property type="match status" value="1"/>
</dbReference>
<dbReference type="EMBL" id="QUQO01000001">
    <property type="protein sequence ID" value="RFB05002.1"/>
    <property type="molecule type" value="Genomic_DNA"/>
</dbReference>
<reference evidence="6 7" key="1">
    <citation type="submission" date="2018-08" db="EMBL/GenBank/DDBJ databases">
        <title>Parvularcula sp. SM1705, isolated from surface water of the South Sea China.</title>
        <authorList>
            <person name="Sun L."/>
        </authorList>
    </citation>
    <scope>NUCLEOTIDE SEQUENCE [LARGE SCALE GENOMIC DNA]</scope>
    <source>
        <strain evidence="6 7">SM1705</strain>
    </source>
</reference>
<keyword evidence="3" id="KW-0804">Transcription</keyword>
<sequence>MESVDQPRTTSSRPYHHGDLRNAVIEAALSLLKERGVEGVTLRQCAARAGVSHGAPGHHFGDLKGVLTAIAALGFEGQVAHQEAALAGRTDPVERLAAIGGAYVGFAVTHPAHFSLMFRRDRLRTDDPAFVAASGRAGEILLEETYRYIGDHPHARQFRDMVWSIVHGYASLLISGQKKPPENPEAAAFQMQLAFLRGFDPDTLG</sequence>
<protein>
    <submittedName>
        <fullName evidence="6">TetR/AcrR family transcriptional regulator</fullName>
    </submittedName>
</protein>
<dbReference type="Pfam" id="PF00440">
    <property type="entry name" value="TetR_N"/>
    <property type="match status" value="1"/>
</dbReference>
<comment type="caution">
    <text evidence="6">The sequence shown here is derived from an EMBL/GenBank/DDBJ whole genome shotgun (WGS) entry which is preliminary data.</text>
</comment>
<dbReference type="OrthoDB" id="7056813at2"/>
<dbReference type="RefSeq" id="WP_116391633.1">
    <property type="nucleotide sequence ID" value="NZ_CAXQPM010000016.1"/>
</dbReference>
<keyword evidence="7" id="KW-1185">Reference proteome</keyword>
<dbReference type="PANTHER" id="PTHR30055:SF220">
    <property type="entry name" value="TETR-FAMILY REGULATORY PROTEIN"/>
    <property type="match status" value="1"/>
</dbReference>
<evidence type="ECO:0000256" key="3">
    <source>
        <dbReference type="ARBA" id="ARBA00023163"/>
    </source>
</evidence>
<dbReference type="GO" id="GO:0000976">
    <property type="term" value="F:transcription cis-regulatory region binding"/>
    <property type="evidence" value="ECO:0007669"/>
    <property type="project" value="TreeGrafter"/>
</dbReference>
<feature type="DNA-binding region" description="H-T-H motif" evidence="4">
    <location>
        <begin position="41"/>
        <end position="60"/>
    </location>
</feature>
<dbReference type="InterPro" id="IPR036271">
    <property type="entry name" value="Tet_transcr_reg_TetR-rel_C_sf"/>
</dbReference>
<dbReference type="InterPro" id="IPR050109">
    <property type="entry name" value="HTH-type_TetR-like_transc_reg"/>
</dbReference>
<evidence type="ECO:0000256" key="1">
    <source>
        <dbReference type="ARBA" id="ARBA00023015"/>
    </source>
</evidence>
<name>A0A371RHU0_9PROT</name>
<dbReference type="SUPFAM" id="SSF48498">
    <property type="entry name" value="Tetracyclin repressor-like, C-terminal domain"/>
    <property type="match status" value="1"/>
</dbReference>
<evidence type="ECO:0000313" key="7">
    <source>
        <dbReference type="Proteomes" id="UP000264589"/>
    </source>
</evidence>